<accession>A0A6A5X7I1</accession>
<proteinExistence type="predicted"/>
<evidence type="ECO:0000313" key="3">
    <source>
        <dbReference type="Proteomes" id="UP000799778"/>
    </source>
</evidence>
<feature type="compositionally biased region" description="Basic residues" evidence="1">
    <location>
        <begin position="221"/>
        <end position="231"/>
    </location>
</feature>
<keyword evidence="3" id="KW-1185">Reference proteome</keyword>
<dbReference type="RefSeq" id="XP_033377314.1">
    <property type="nucleotide sequence ID" value="XM_033534755.1"/>
</dbReference>
<dbReference type="Proteomes" id="UP000799778">
    <property type="component" value="Unassembled WGS sequence"/>
</dbReference>
<feature type="region of interest" description="Disordered" evidence="1">
    <location>
        <begin position="151"/>
        <end position="248"/>
    </location>
</feature>
<organism evidence="2 3">
    <name type="scientific">Aaosphaeria arxii CBS 175.79</name>
    <dbReference type="NCBI Taxonomy" id="1450172"/>
    <lineage>
        <taxon>Eukaryota</taxon>
        <taxon>Fungi</taxon>
        <taxon>Dikarya</taxon>
        <taxon>Ascomycota</taxon>
        <taxon>Pezizomycotina</taxon>
        <taxon>Dothideomycetes</taxon>
        <taxon>Pleosporomycetidae</taxon>
        <taxon>Pleosporales</taxon>
        <taxon>Pleosporales incertae sedis</taxon>
        <taxon>Aaosphaeria</taxon>
    </lineage>
</organism>
<dbReference type="AlphaFoldDB" id="A0A6A5X7I1"/>
<dbReference type="EMBL" id="ML978080">
    <property type="protein sequence ID" value="KAF2008975.1"/>
    <property type="molecule type" value="Genomic_DNA"/>
</dbReference>
<feature type="region of interest" description="Disordered" evidence="1">
    <location>
        <begin position="90"/>
        <end position="120"/>
    </location>
</feature>
<evidence type="ECO:0000313" key="2">
    <source>
        <dbReference type="EMBL" id="KAF2008975.1"/>
    </source>
</evidence>
<feature type="compositionally biased region" description="Low complexity" evidence="1">
    <location>
        <begin position="192"/>
        <end position="203"/>
    </location>
</feature>
<sequence>MLTFLPAQHGRQLPSYVLATTTPGISTTPTAPPIQQPTLHTTTYNLIKLPIFIRSQNSVYPHHQSTKSILTSANYLPTITMSYTASGEVPFDGHTDVDQAPSQPAHPLSHTEDSSSPQLTRASDYIPIWRRRCQEYQAEQQQYLNCSDEAKQSGTHLSPQIGPRSNHENMQPSQSERSQGNIPAKNGENTSQQAQLPQVQQPLTASALRASQGEDYGRGRPNYRGRRHHMKPGGDSTPGREYPNNKPSVMNNLRGKFKAIVTHSRSNSRAPLERSLGYQLYLEAKKHGEQSSWKHYRQQLPKEWADWDERRLLEQYANSLGWPYTPEVSLQDDSFTDLFLATSSHHLARMVQGFFEACDTLTAPEDYSSVRTMHLLGTIIRFEMMRSMQFAIPTLSHICRTAKVNSYKVDAQQRQWWKAEASLGFAPGMGPVVAQLDFEKEKFKNTARRVRELLSSIGCGWVQGYPDNPYGLAAPPSDSFRSPFS</sequence>
<dbReference type="GeneID" id="54292152"/>
<evidence type="ECO:0000256" key="1">
    <source>
        <dbReference type="SAM" id="MobiDB-lite"/>
    </source>
</evidence>
<protein>
    <submittedName>
        <fullName evidence="2">Uncharacterized protein</fullName>
    </submittedName>
</protein>
<feature type="compositionally biased region" description="Polar residues" evidence="1">
    <location>
        <begin position="168"/>
        <end position="191"/>
    </location>
</feature>
<reference evidence="2" key="1">
    <citation type="journal article" date="2020" name="Stud. Mycol.">
        <title>101 Dothideomycetes genomes: a test case for predicting lifestyles and emergence of pathogens.</title>
        <authorList>
            <person name="Haridas S."/>
            <person name="Albert R."/>
            <person name="Binder M."/>
            <person name="Bloem J."/>
            <person name="Labutti K."/>
            <person name="Salamov A."/>
            <person name="Andreopoulos B."/>
            <person name="Baker S."/>
            <person name="Barry K."/>
            <person name="Bills G."/>
            <person name="Bluhm B."/>
            <person name="Cannon C."/>
            <person name="Castanera R."/>
            <person name="Culley D."/>
            <person name="Daum C."/>
            <person name="Ezra D."/>
            <person name="Gonzalez J."/>
            <person name="Henrissat B."/>
            <person name="Kuo A."/>
            <person name="Liang C."/>
            <person name="Lipzen A."/>
            <person name="Lutzoni F."/>
            <person name="Magnuson J."/>
            <person name="Mondo S."/>
            <person name="Nolan M."/>
            <person name="Ohm R."/>
            <person name="Pangilinan J."/>
            <person name="Park H.-J."/>
            <person name="Ramirez L."/>
            <person name="Alfaro M."/>
            <person name="Sun H."/>
            <person name="Tritt A."/>
            <person name="Yoshinaga Y."/>
            <person name="Zwiers L.-H."/>
            <person name="Turgeon B."/>
            <person name="Goodwin S."/>
            <person name="Spatafora J."/>
            <person name="Crous P."/>
            <person name="Grigoriev I."/>
        </authorList>
    </citation>
    <scope>NUCLEOTIDE SEQUENCE</scope>
    <source>
        <strain evidence="2">CBS 175.79</strain>
    </source>
</reference>
<gene>
    <name evidence="2" type="ORF">BU24DRAFT_88988</name>
</gene>
<name>A0A6A5X7I1_9PLEO</name>